<dbReference type="Proteomes" id="UP001190926">
    <property type="component" value="Unassembled WGS sequence"/>
</dbReference>
<comment type="caution">
    <text evidence="5">The sequence shown here is derived from an EMBL/GenBank/DDBJ whole genome shotgun (WGS) entry which is preliminary data.</text>
</comment>
<dbReference type="Gene3D" id="2.60.120.330">
    <property type="entry name" value="B-lactam Antibiotic, Isopenicillin N Synthase, Chain"/>
    <property type="match status" value="1"/>
</dbReference>
<protein>
    <recommendedName>
        <fullName evidence="4">Fe2OG dioxygenase domain-containing protein</fullName>
    </recommendedName>
</protein>
<keyword evidence="6" id="KW-1185">Reference proteome</keyword>
<keyword evidence="3" id="KW-0560">Oxidoreductase</keyword>
<dbReference type="PROSITE" id="PS51471">
    <property type="entry name" value="FE2OG_OXY"/>
    <property type="match status" value="1"/>
</dbReference>
<dbReference type="PANTHER" id="PTHR47990">
    <property type="entry name" value="2-OXOGLUTARATE (2OG) AND FE(II)-DEPENDENT OXYGENASE SUPERFAMILY PROTEIN-RELATED"/>
    <property type="match status" value="1"/>
</dbReference>
<feature type="domain" description="Fe2OG dioxygenase" evidence="4">
    <location>
        <begin position="164"/>
        <end position="266"/>
    </location>
</feature>
<name>A0AAD4IQS9_PERFH</name>
<reference evidence="5 6" key="1">
    <citation type="journal article" date="2021" name="Nat. Commun.">
        <title>Incipient diploidization of the medicinal plant Perilla within 10,000 years.</title>
        <authorList>
            <person name="Zhang Y."/>
            <person name="Shen Q."/>
            <person name="Leng L."/>
            <person name="Zhang D."/>
            <person name="Chen S."/>
            <person name="Shi Y."/>
            <person name="Ning Z."/>
            <person name="Chen S."/>
        </authorList>
    </citation>
    <scope>NUCLEOTIDE SEQUENCE [LARGE SCALE GENOMIC DNA]</scope>
    <source>
        <strain evidence="6">cv. PC099</strain>
    </source>
</reference>
<keyword evidence="2 3" id="KW-0408">Iron</keyword>
<dbReference type="Pfam" id="PF14226">
    <property type="entry name" value="DIOX_N"/>
    <property type="match status" value="1"/>
</dbReference>
<dbReference type="InterPro" id="IPR050231">
    <property type="entry name" value="Iron_ascorbate_oxido_reductase"/>
</dbReference>
<evidence type="ECO:0000259" key="4">
    <source>
        <dbReference type="PROSITE" id="PS51471"/>
    </source>
</evidence>
<proteinExistence type="inferred from homology"/>
<dbReference type="InterPro" id="IPR027443">
    <property type="entry name" value="IPNS-like_sf"/>
</dbReference>
<evidence type="ECO:0000313" key="6">
    <source>
        <dbReference type="Proteomes" id="UP001190926"/>
    </source>
</evidence>
<dbReference type="Pfam" id="PF03171">
    <property type="entry name" value="2OG-FeII_Oxy"/>
    <property type="match status" value="1"/>
</dbReference>
<evidence type="ECO:0000313" key="5">
    <source>
        <dbReference type="EMBL" id="KAH6819845.1"/>
    </source>
</evidence>
<dbReference type="InterPro" id="IPR026992">
    <property type="entry name" value="DIOX_N"/>
</dbReference>
<organism evidence="5 6">
    <name type="scientific">Perilla frutescens var. hirtella</name>
    <name type="common">Perilla citriodora</name>
    <name type="synonym">Perilla setoyensis</name>
    <dbReference type="NCBI Taxonomy" id="608512"/>
    <lineage>
        <taxon>Eukaryota</taxon>
        <taxon>Viridiplantae</taxon>
        <taxon>Streptophyta</taxon>
        <taxon>Embryophyta</taxon>
        <taxon>Tracheophyta</taxon>
        <taxon>Spermatophyta</taxon>
        <taxon>Magnoliopsida</taxon>
        <taxon>eudicotyledons</taxon>
        <taxon>Gunneridae</taxon>
        <taxon>Pentapetalae</taxon>
        <taxon>asterids</taxon>
        <taxon>lamiids</taxon>
        <taxon>Lamiales</taxon>
        <taxon>Lamiaceae</taxon>
        <taxon>Nepetoideae</taxon>
        <taxon>Elsholtzieae</taxon>
        <taxon>Perilla</taxon>
    </lineage>
</organism>
<keyword evidence="1 3" id="KW-0479">Metal-binding</keyword>
<dbReference type="GO" id="GO:0002238">
    <property type="term" value="P:response to molecule of fungal origin"/>
    <property type="evidence" value="ECO:0007669"/>
    <property type="project" value="UniProtKB-ARBA"/>
</dbReference>
<accession>A0AAD4IQS9</accession>
<evidence type="ECO:0000256" key="3">
    <source>
        <dbReference type="RuleBase" id="RU003682"/>
    </source>
</evidence>
<dbReference type="AlphaFoldDB" id="A0AAD4IQS9"/>
<dbReference type="GO" id="GO:0009805">
    <property type="term" value="P:coumarin biosynthetic process"/>
    <property type="evidence" value="ECO:0007669"/>
    <property type="project" value="UniProtKB-ARBA"/>
</dbReference>
<comment type="similarity">
    <text evidence="3">Belongs to the iron/ascorbate-dependent oxidoreductase family.</text>
</comment>
<evidence type="ECO:0000256" key="1">
    <source>
        <dbReference type="ARBA" id="ARBA00022723"/>
    </source>
</evidence>
<gene>
    <name evidence="5" type="ORF">C2S53_019301</name>
</gene>
<evidence type="ECO:0000256" key="2">
    <source>
        <dbReference type="ARBA" id="ARBA00023004"/>
    </source>
</evidence>
<dbReference type="InterPro" id="IPR044861">
    <property type="entry name" value="IPNS-like_FE2OG_OXY"/>
</dbReference>
<sequence length="312" mass="35238">MGSYAEPKIPIVEFTEVNLTPGSSSWKSTSDLVRRALETYGCLVVSNEKTRPEHPQEPLFSVLEEVFGLPDEVKKKHISELGGFGYGGRYPRMPHLEYFGIEDEGNLEGVKDFTTLMWPNGNSKFCETVCSCNKFLVELNETITKLVTSSYGLDKYNDSLTESSFYMIRLIKYNSPNSPELSTGLRAHKDKGFISVLCSNEVAGLQLQNRDGDWIDFEPSPSKFIVLAGEALMAWSNGRIHSPTHRVITRGFKERYSMGTFSFIRGMVQVPHELVDHQNPLKFKPFDNIDFIQYCRNGGPTMDNAIQLYCGI</sequence>
<dbReference type="SUPFAM" id="SSF51197">
    <property type="entry name" value="Clavaminate synthase-like"/>
    <property type="match status" value="1"/>
</dbReference>
<dbReference type="EMBL" id="SDAM02006469">
    <property type="protein sequence ID" value="KAH6819845.1"/>
    <property type="molecule type" value="Genomic_DNA"/>
</dbReference>
<dbReference type="InterPro" id="IPR005123">
    <property type="entry name" value="Oxoglu/Fe-dep_dioxygenase_dom"/>
</dbReference>
<dbReference type="GO" id="GO:0016706">
    <property type="term" value="F:2-oxoglutarate-dependent dioxygenase activity"/>
    <property type="evidence" value="ECO:0007669"/>
    <property type="project" value="UniProtKB-ARBA"/>
</dbReference>
<dbReference type="GO" id="GO:0046872">
    <property type="term" value="F:metal ion binding"/>
    <property type="evidence" value="ECO:0007669"/>
    <property type="project" value="UniProtKB-KW"/>
</dbReference>